<keyword evidence="2" id="KW-0378">Hydrolase</keyword>
<dbReference type="GO" id="GO:0016485">
    <property type="term" value="P:protein processing"/>
    <property type="evidence" value="ECO:0007669"/>
    <property type="project" value="TreeGrafter"/>
</dbReference>
<evidence type="ECO:0000313" key="2">
    <source>
        <dbReference type="EMBL" id="BBD10068.1"/>
    </source>
</evidence>
<evidence type="ECO:0000313" key="3">
    <source>
        <dbReference type="Proteomes" id="UP000269883"/>
    </source>
</evidence>
<keyword evidence="3" id="KW-1185">Reference proteome</keyword>
<feature type="domain" description="Peptidase M16C associated" evidence="1">
    <location>
        <begin position="455"/>
        <end position="701"/>
    </location>
</feature>
<dbReference type="GO" id="GO:0046872">
    <property type="term" value="F:metal ion binding"/>
    <property type="evidence" value="ECO:0007669"/>
    <property type="project" value="InterPro"/>
</dbReference>
<sequence length="961" mass="105783">MTNIHGFTLVVEREIPEAGCVAKLWRHDTTGAELMSVLTDDENKVFGVSLRTPPSDSTGVPHILEHSVLCGSKKFPVKEPFVELLKGSLQTFLNAFTYPDKTCYPVASANLQDFYNLVDVYLDAVFHPLIPEHVFLQEGWHYELESEDGPLTRKGVVFNEMKGAYSSPDSLVYEHSQRELFPDTTYGLDSGGDPKVIPELTYEQFKRFHATYYHPSNARFWFYGDDNETERLRILGEALAGFEVLTPDSEVGFQQAWTAPRRAEHVFAGGEDSKGMFTLNWLLPETTDRELALALEMLEHVLIGLPSSPLRRALMESGLGEDLAGVGLEDELRQFFFSIGLKGIDPGNVEQAESLIMEVLEALAADGPSEAMIEAALNTVEFDLRENNSGRFPRGLSMMLHSLTTWLYNGDPFAPLAFERPIATIKERLLSGEPLFQTLIREHLLDNQHRVTVVFKPEVDLLAANEAAEQAGLASILEDFGSDQRKQVIAQAAELERLQLVEDTPEALATLPQLDLADIAPQETAIPERGRADDVLVHEIPAQGIVYLDAGFDLSAVPARLLPLVPLFGRALFETGTSREDFADLSMRIARKTGGMGHETFTSAVLGGDGAAARLFLRGKCTADNAPEMLEILREVLLDAQIGDRDRFRQILSEEKARLEQHLIPSGHLVVMSRLRARSGPAGWAAECMGGIEALMGLRELSARMDDDWDGVRADMEELKRLIVSRDGLVLNLTTDPGLCAGVEKLLSGLTESLPAGMASAADWTPGLLPAAEGLVLPAQVNYVGKVVDLRPAGYAFHGTHLTAVRMARMIYLWDAVRARGGAYGAFCFLDRFSGIMAQVSYRDPSLMQTLDAYDGLPVFFRNVDLEGEEFSKNIIGAVGDVDAYLLPDAQGFTSLLRHLTGDDMETRQHMRDQLLGTQLSDIRALGEFLEPLMAGGDVVVLGSAEAMDRAELGFTSNKVL</sequence>
<dbReference type="FunFam" id="3.30.830.10:FF:000034">
    <property type="entry name" value="presequence protease 1, chloroplastic/mitochondrial"/>
    <property type="match status" value="1"/>
</dbReference>
<dbReference type="Pfam" id="PF05193">
    <property type="entry name" value="Peptidase_M16_C"/>
    <property type="match status" value="1"/>
</dbReference>
<dbReference type="InterPro" id="IPR011765">
    <property type="entry name" value="Pept_M16_N"/>
</dbReference>
<dbReference type="Gene3D" id="3.30.830.10">
    <property type="entry name" value="Metalloenzyme, LuxS/M16 peptidase-like"/>
    <property type="match status" value="4"/>
</dbReference>
<dbReference type="AlphaFoldDB" id="A0A2Z6B3Q5"/>
<dbReference type="SMART" id="SM01264">
    <property type="entry name" value="M16C_associated"/>
    <property type="match status" value="1"/>
</dbReference>
<proteinExistence type="predicted"/>
<dbReference type="Proteomes" id="UP000269883">
    <property type="component" value="Chromosome"/>
</dbReference>
<dbReference type="KEGG" id="dfl:DFE_3342"/>
<protein>
    <submittedName>
        <fullName evidence="2">Metalloprotease, iron regulated</fullName>
    </submittedName>
</protein>
<dbReference type="PANTHER" id="PTHR43016">
    <property type="entry name" value="PRESEQUENCE PROTEASE"/>
    <property type="match status" value="1"/>
</dbReference>
<dbReference type="InterPro" id="IPR055130">
    <property type="entry name" value="PreP_C"/>
</dbReference>
<reference evidence="2 3" key="1">
    <citation type="journal article" date="2018" name="Sci. Adv.">
        <title>Multi-heme cytochromes provide a pathway for survival in energy-limited environments.</title>
        <authorList>
            <person name="Deng X."/>
            <person name="Dohmae N."/>
            <person name="Nealson K.H."/>
            <person name="Hashimoto K."/>
            <person name="Okamoto A."/>
        </authorList>
    </citation>
    <scope>NUCLEOTIDE SEQUENCE [LARGE SCALE GENOMIC DNA]</scope>
    <source>
        <strain evidence="2 3">IS5</strain>
    </source>
</reference>
<dbReference type="SUPFAM" id="SSF63411">
    <property type="entry name" value="LuxS/MPP-like metallohydrolase"/>
    <property type="match status" value="4"/>
</dbReference>
<dbReference type="InterPro" id="IPR007863">
    <property type="entry name" value="Peptidase_M16_C"/>
</dbReference>
<organism evidence="2 3">
    <name type="scientific">Desulfovibrio ferrophilus</name>
    <dbReference type="NCBI Taxonomy" id="241368"/>
    <lineage>
        <taxon>Bacteria</taxon>
        <taxon>Pseudomonadati</taxon>
        <taxon>Thermodesulfobacteriota</taxon>
        <taxon>Desulfovibrionia</taxon>
        <taxon>Desulfovibrionales</taxon>
        <taxon>Desulfovibrionaceae</taxon>
        <taxon>Desulfovibrio</taxon>
    </lineage>
</organism>
<dbReference type="InterPro" id="IPR011249">
    <property type="entry name" value="Metalloenz_LuxS/M16"/>
</dbReference>
<dbReference type="OrthoDB" id="9762027at2"/>
<dbReference type="InterPro" id="IPR013578">
    <property type="entry name" value="Peptidase_M16C_assoc"/>
</dbReference>
<dbReference type="RefSeq" id="WP_126381553.1">
    <property type="nucleotide sequence ID" value="NZ_AP017378.1"/>
</dbReference>
<keyword evidence="2" id="KW-0482">Metalloprotease</keyword>
<keyword evidence="2" id="KW-0645">Protease</keyword>
<accession>A0A2Z6B3Q5</accession>
<dbReference type="GO" id="GO:0004222">
    <property type="term" value="F:metalloendopeptidase activity"/>
    <property type="evidence" value="ECO:0007669"/>
    <property type="project" value="TreeGrafter"/>
</dbReference>
<name>A0A2Z6B3Q5_9BACT</name>
<dbReference type="Pfam" id="PF00675">
    <property type="entry name" value="Peptidase_M16"/>
    <property type="match status" value="1"/>
</dbReference>
<dbReference type="EMBL" id="AP017378">
    <property type="protein sequence ID" value="BBD10068.1"/>
    <property type="molecule type" value="Genomic_DNA"/>
</dbReference>
<dbReference type="PANTHER" id="PTHR43016:SF13">
    <property type="entry name" value="PRESEQUENCE PROTEASE, MITOCHONDRIAL"/>
    <property type="match status" value="1"/>
</dbReference>
<dbReference type="Pfam" id="PF22516">
    <property type="entry name" value="PreP_C"/>
    <property type="match status" value="1"/>
</dbReference>
<gene>
    <name evidence="2" type="ORF">DFE_3342</name>
</gene>
<evidence type="ECO:0000259" key="1">
    <source>
        <dbReference type="SMART" id="SM01264"/>
    </source>
</evidence>
<dbReference type="Pfam" id="PF08367">
    <property type="entry name" value="M16C_assoc"/>
    <property type="match status" value="1"/>
</dbReference>